<feature type="chain" id="PRO_5022054729" evidence="1">
    <location>
        <begin position="27"/>
        <end position="237"/>
    </location>
</feature>
<sequence length="237" mass="24281">MPSRPGSARGAILCAAALLLAAPASSTECADRIDLAKPLSLATVTGSDRVNFLRSGAADPGCPSLTPACRERAYLVAGNPVVVSGTSGAFVCATYLGARGATRSGWVPRAALAEAPAGTPDLDAWTGRWTSGPEQTIAIRRSGQSLTVEGDATYGAQDPDRVRRGAVNMGSFAVTIRPAGSALAFTDGQKGVIGAYDAEAFSCSVRMRLLPPILVVESNSACGGMNVSFSGLYRRGD</sequence>
<dbReference type="Proteomes" id="UP001156856">
    <property type="component" value="Unassembled WGS sequence"/>
</dbReference>
<evidence type="ECO:0000256" key="1">
    <source>
        <dbReference type="SAM" id="SignalP"/>
    </source>
</evidence>
<accession>A0A512J2Q9</accession>
<evidence type="ECO:0000313" key="2">
    <source>
        <dbReference type="EMBL" id="GEP04149.1"/>
    </source>
</evidence>
<reference evidence="3" key="4">
    <citation type="submission" date="2023-01" db="EMBL/GenBank/DDBJ databases">
        <title>Draft genome sequence of Methylobacterium oxalidis strain NBRC 107715.</title>
        <authorList>
            <person name="Sun Q."/>
            <person name="Mori K."/>
        </authorList>
    </citation>
    <scope>NUCLEOTIDE SEQUENCE</scope>
    <source>
        <strain evidence="3">NBRC 107715</strain>
    </source>
</reference>
<dbReference type="Proteomes" id="UP000321960">
    <property type="component" value="Unassembled WGS sequence"/>
</dbReference>
<dbReference type="OrthoDB" id="6847114at2"/>
<keyword evidence="5" id="KW-1185">Reference proteome</keyword>
<evidence type="ECO:0000313" key="5">
    <source>
        <dbReference type="Proteomes" id="UP001156856"/>
    </source>
</evidence>
<comment type="caution">
    <text evidence="2">The sequence shown here is derived from an EMBL/GenBank/DDBJ whole genome shotgun (WGS) entry which is preliminary data.</text>
</comment>
<reference evidence="2 4" key="3">
    <citation type="submission" date="2019-07" db="EMBL/GenBank/DDBJ databases">
        <title>Whole genome shotgun sequence of Methylobacterium oxalidis NBRC 107715.</title>
        <authorList>
            <person name="Hosoyama A."/>
            <person name="Uohara A."/>
            <person name="Ohji S."/>
            <person name="Ichikawa N."/>
        </authorList>
    </citation>
    <scope>NUCLEOTIDE SEQUENCE [LARGE SCALE GENOMIC DNA]</scope>
    <source>
        <strain evidence="2 4">NBRC 107715</strain>
    </source>
</reference>
<reference evidence="5" key="2">
    <citation type="journal article" date="2019" name="Int. J. Syst. Evol. Microbiol.">
        <title>The Global Catalogue of Microorganisms (GCM) 10K type strain sequencing project: providing services to taxonomists for standard genome sequencing and annotation.</title>
        <authorList>
            <consortium name="The Broad Institute Genomics Platform"/>
            <consortium name="The Broad Institute Genome Sequencing Center for Infectious Disease"/>
            <person name="Wu L."/>
            <person name="Ma J."/>
        </authorList>
    </citation>
    <scope>NUCLEOTIDE SEQUENCE [LARGE SCALE GENOMIC DNA]</scope>
    <source>
        <strain evidence="5">NBRC 107715</strain>
    </source>
</reference>
<dbReference type="AlphaFoldDB" id="A0A512J2Q9"/>
<evidence type="ECO:0000313" key="4">
    <source>
        <dbReference type="Proteomes" id="UP000321960"/>
    </source>
</evidence>
<dbReference type="EMBL" id="BSPK01000060">
    <property type="protein sequence ID" value="GLS65021.1"/>
    <property type="molecule type" value="Genomic_DNA"/>
</dbReference>
<organism evidence="2 4">
    <name type="scientific">Methylobacterium oxalidis</name>
    <dbReference type="NCBI Taxonomy" id="944322"/>
    <lineage>
        <taxon>Bacteria</taxon>
        <taxon>Pseudomonadati</taxon>
        <taxon>Pseudomonadota</taxon>
        <taxon>Alphaproteobacteria</taxon>
        <taxon>Hyphomicrobiales</taxon>
        <taxon>Methylobacteriaceae</taxon>
        <taxon>Methylobacterium</taxon>
    </lineage>
</organism>
<proteinExistence type="predicted"/>
<evidence type="ECO:0000313" key="3">
    <source>
        <dbReference type="EMBL" id="GLS65021.1"/>
    </source>
</evidence>
<protein>
    <submittedName>
        <fullName evidence="2">Uncharacterized protein</fullName>
    </submittedName>
</protein>
<reference evidence="3" key="1">
    <citation type="journal article" date="2014" name="Int. J. Syst. Evol. Microbiol.">
        <title>Complete genome of a new Firmicutes species belonging to the dominant human colonic microbiota ('Ruminococcus bicirculans') reveals two chromosomes and a selective capacity to utilize plant glucans.</title>
        <authorList>
            <consortium name="NISC Comparative Sequencing Program"/>
            <person name="Wegmann U."/>
            <person name="Louis P."/>
            <person name="Goesmann A."/>
            <person name="Henrissat B."/>
            <person name="Duncan S.H."/>
            <person name="Flint H.J."/>
        </authorList>
    </citation>
    <scope>NUCLEOTIDE SEQUENCE</scope>
    <source>
        <strain evidence="3">NBRC 107715</strain>
    </source>
</reference>
<dbReference type="RefSeq" id="WP_147025801.1">
    <property type="nucleotide sequence ID" value="NZ_BJZU01000035.1"/>
</dbReference>
<dbReference type="EMBL" id="BJZU01000035">
    <property type="protein sequence ID" value="GEP04149.1"/>
    <property type="molecule type" value="Genomic_DNA"/>
</dbReference>
<keyword evidence="1" id="KW-0732">Signal</keyword>
<gene>
    <name evidence="3" type="ORF">GCM10007888_34020</name>
    <name evidence="2" type="ORF">MOX02_21870</name>
</gene>
<name>A0A512J2Q9_9HYPH</name>
<feature type="signal peptide" evidence="1">
    <location>
        <begin position="1"/>
        <end position="26"/>
    </location>
</feature>